<protein>
    <submittedName>
        <fullName evidence="7">Membrane protein involved in the export of O-antigen and teichoic acid</fullName>
    </submittedName>
</protein>
<evidence type="ECO:0000256" key="3">
    <source>
        <dbReference type="ARBA" id="ARBA00022692"/>
    </source>
</evidence>
<sequence>MDQSKVLLKSTLVYTIGNIGSKIITFCLLPVFTFYLNKSDLGKYDLMLNTISLLVPFVNLQISDAVYRWLIESKGDEEIKKKAITNGLVVVTVSTLLFIGLFWIVNQFVHFEFSVYFIFILVVSCYFPFLQQLIRGLGKGNLYSLVGIINALLIAFVNAFFLIFVKNGVSGLFIALILANAVSIGFIVYSLKLNRFVSLDLFDLGEAKKMLSYSWPLIPNMISWWLISTIDRYIILYFLNTDANGIYAVSTRFPAIITVINSVFLLAWQDHAVVNESKTDFVSNTFRKYIIFEFSLIFLLIAGSRFMVEYFIDARYLESWQYMPFLYLGVAFSSFAAYVGVGYQKERKTVGIFVTTLVGTVVNIIISSVLINYIGLFGPGIGVFVSFFLVYLIRLKETKSFFPVHVDNVLFFSLLFTAFLIMGLSFLDNKLFNVLAVVIAVGLSLYLNRELIRKIVLKGKVMLKSKVNYN</sequence>
<dbReference type="EMBL" id="FNGS01000008">
    <property type="protein sequence ID" value="SDM67794.1"/>
    <property type="molecule type" value="Genomic_DNA"/>
</dbReference>
<dbReference type="STRING" id="563176.SAMN04488090_3985"/>
<feature type="transmembrane region" description="Helical" evidence="6">
    <location>
        <begin position="48"/>
        <end position="71"/>
    </location>
</feature>
<evidence type="ECO:0000256" key="6">
    <source>
        <dbReference type="SAM" id="Phobius"/>
    </source>
</evidence>
<evidence type="ECO:0000256" key="1">
    <source>
        <dbReference type="ARBA" id="ARBA00004651"/>
    </source>
</evidence>
<feature type="transmembrane region" description="Helical" evidence="6">
    <location>
        <begin position="324"/>
        <end position="343"/>
    </location>
</feature>
<dbReference type="PANTHER" id="PTHR30250">
    <property type="entry name" value="PST FAMILY PREDICTED COLANIC ACID TRANSPORTER"/>
    <property type="match status" value="1"/>
</dbReference>
<evidence type="ECO:0000313" key="8">
    <source>
        <dbReference type="Proteomes" id="UP000198901"/>
    </source>
</evidence>
<feature type="transmembrane region" description="Helical" evidence="6">
    <location>
        <begin position="217"/>
        <end position="239"/>
    </location>
</feature>
<feature type="transmembrane region" description="Helical" evidence="6">
    <location>
        <begin position="111"/>
        <end position="130"/>
    </location>
</feature>
<dbReference type="InterPro" id="IPR002797">
    <property type="entry name" value="Polysacc_synth"/>
</dbReference>
<feature type="transmembrane region" description="Helical" evidence="6">
    <location>
        <begin position="171"/>
        <end position="191"/>
    </location>
</feature>
<dbReference type="Pfam" id="PF01943">
    <property type="entry name" value="Polysacc_synt"/>
    <property type="match status" value="1"/>
</dbReference>
<keyword evidence="3 6" id="KW-0812">Transmembrane</keyword>
<reference evidence="7 8" key="1">
    <citation type="submission" date="2016-10" db="EMBL/GenBank/DDBJ databases">
        <authorList>
            <person name="de Groot N.N."/>
        </authorList>
    </citation>
    <scope>NUCLEOTIDE SEQUENCE [LARGE SCALE GENOMIC DNA]</scope>
    <source>
        <strain evidence="7 8">DSM 21668</strain>
    </source>
</reference>
<accession>A0A1G9V6L4</accession>
<keyword evidence="4 6" id="KW-1133">Transmembrane helix</keyword>
<evidence type="ECO:0000256" key="5">
    <source>
        <dbReference type="ARBA" id="ARBA00023136"/>
    </source>
</evidence>
<feature type="transmembrane region" description="Helical" evidence="6">
    <location>
        <begin position="431"/>
        <end position="448"/>
    </location>
</feature>
<keyword evidence="5 6" id="KW-0472">Membrane</keyword>
<dbReference type="Proteomes" id="UP000198901">
    <property type="component" value="Unassembled WGS sequence"/>
</dbReference>
<proteinExistence type="predicted"/>
<evidence type="ECO:0000256" key="4">
    <source>
        <dbReference type="ARBA" id="ARBA00022989"/>
    </source>
</evidence>
<feature type="transmembrane region" description="Helical" evidence="6">
    <location>
        <begin position="245"/>
        <end position="268"/>
    </location>
</feature>
<feature type="transmembrane region" description="Helical" evidence="6">
    <location>
        <begin position="405"/>
        <end position="425"/>
    </location>
</feature>
<dbReference type="InterPro" id="IPR050833">
    <property type="entry name" value="Poly_Biosynth_Transport"/>
</dbReference>
<comment type="subcellular location">
    <subcellularLocation>
        <location evidence="1">Cell membrane</location>
        <topology evidence="1">Multi-pass membrane protein</topology>
    </subcellularLocation>
</comment>
<gene>
    <name evidence="7" type="ORF">SAMN04488090_3985</name>
</gene>
<dbReference type="GO" id="GO:0005886">
    <property type="term" value="C:plasma membrane"/>
    <property type="evidence" value="ECO:0007669"/>
    <property type="project" value="UniProtKB-SubCell"/>
</dbReference>
<feature type="transmembrane region" description="Helical" evidence="6">
    <location>
        <begin position="83"/>
        <end position="105"/>
    </location>
</feature>
<feature type="transmembrane region" description="Helical" evidence="6">
    <location>
        <begin position="350"/>
        <end position="370"/>
    </location>
</feature>
<feature type="transmembrane region" description="Helical" evidence="6">
    <location>
        <begin position="12"/>
        <end position="36"/>
    </location>
</feature>
<evidence type="ECO:0000313" key="7">
    <source>
        <dbReference type="EMBL" id="SDM67794.1"/>
    </source>
</evidence>
<evidence type="ECO:0000256" key="2">
    <source>
        <dbReference type="ARBA" id="ARBA00022475"/>
    </source>
</evidence>
<dbReference type="AlphaFoldDB" id="A0A1G9V6L4"/>
<organism evidence="7 8">
    <name type="scientific">Siphonobacter aquaeclarae</name>
    <dbReference type="NCBI Taxonomy" id="563176"/>
    <lineage>
        <taxon>Bacteria</taxon>
        <taxon>Pseudomonadati</taxon>
        <taxon>Bacteroidota</taxon>
        <taxon>Cytophagia</taxon>
        <taxon>Cytophagales</taxon>
        <taxon>Cytophagaceae</taxon>
        <taxon>Siphonobacter</taxon>
    </lineage>
</organism>
<keyword evidence="2" id="KW-1003">Cell membrane</keyword>
<feature type="transmembrane region" description="Helical" evidence="6">
    <location>
        <begin position="142"/>
        <end position="165"/>
    </location>
</feature>
<dbReference type="RefSeq" id="WP_093207126.1">
    <property type="nucleotide sequence ID" value="NZ_FNGS01000008.1"/>
</dbReference>
<feature type="transmembrane region" description="Helical" evidence="6">
    <location>
        <begin position="289"/>
        <end position="312"/>
    </location>
</feature>
<dbReference type="PANTHER" id="PTHR30250:SF11">
    <property type="entry name" value="O-ANTIGEN TRANSPORTER-RELATED"/>
    <property type="match status" value="1"/>
</dbReference>
<feature type="transmembrane region" description="Helical" evidence="6">
    <location>
        <begin position="376"/>
        <end position="393"/>
    </location>
</feature>
<keyword evidence="8" id="KW-1185">Reference proteome</keyword>
<dbReference type="OrthoDB" id="1495589at2"/>
<name>A0A1G9V6L4_9BACT</name>